<dbReference type="PANTHER" id="PTHR42978:SF6">
    <property type="entry name" value="QUORUM-QUENCHING LACTONASE YTNP-RELATED"/>
    <property type="match status" value="1"/>
</dbReference>
<protein>
    <submittedName>
        <fullName evidence="6">Beta-lactamase-like protein</fullName>
    </submittedName>
</protein>
<dbReference type="PANTHER" id="PTHR42978">
    <property type="entry name" value="QUORUM-QUENCHING LACTONASE YTNP-RELATED-RELATED"/>
    <property type="match status" value="1"/>
</dbReference>
<reference evidence="7" key="1">
    <citation type="submission" date="2015-06" db="EMBL/GenBank/DDBJ databases">
        <title>Comparative genomics of Burkholderia leaf nodule symbionts.</title>
        <authorList>
            <person name="Carlier A."/>
            <person name="Eberl L."/>
            <person name="Pinto-Carbo M."/>
        </authorList>
    </citation>
    <scope>NUCLEOTIDE SEQUENCE [LARGE SCALE GENOMIC DNA]</scope>
    <source>
        <strain evidence="7">UZHbot4</strain>
    </source>
</reference>
<dbReference type="SMART" id="SM00849">
    <property type="entry name" value="Lactamase_B"/>
    <property type="match status" value="1"/>
</dbReference>
<keyword evidence="7" id="KW-1185">Reference proteome</keyword>
<gene>
    <name evidence="6" type="ORF">BVER_02991</name>
</gene>
<dbReference type="InterPro" id="IPR001279">
    <property type="entry name" value="Metallo-B-lactamas"/>
</dbReference>
<evidence type="ECO:0000256" key="2">
    <source>
        <dbReference type="ARBA" id="ARBA00022723"/>
    </source>
</evidence>
<dbReference type="CDD" id="cd16277">
    <property type="entry name" value="metallo-hydrolase-like_MBL-fold"/>
    <property type="match status" value="1"/>
</dbReference>
<evidence type="ECO:0000256" key="4">
    <source>
        <dbReference type="ARBA" id="ARBA00022833"/>
    </source>
</evidence>
<accession>A0A0L0MFG0</accession>
<organism evidence="6 7">
    <name type="scientific">Candidatus Burkholderia verschuerenii</name>
    <dbReference type="NCBI Taxonomy" id="242163"/>
    <lineage>
        <taxon>Bacteria</taxon>
        <taxon>Pseudomonadati</taxon>
        <taxon>Pseudomonadota</taxon>
        <taxon>Betaproteobacteria</taxon>
        <taxon>Burkholderiales</taxon>
        <taxon>Burkholderiaceae</taxon>
        <taxon>Burkholderia</taxon>
    </lineage>
</organism>
<comment type="similarity">
    <text evidence="1">Belongs to the metallo-beta-lactamase superfamily.</text>
</comment>
<dbReference type="InterPro" id="IPR051013">
    <property type="entry name" value="MBL_superfamily_lactonases"/>
</dbReference>
<dbReference type="GO" id="GO:0046872">
    <property type="term" value="F:metal ion binding"/>
    <property type="evidence" value="ECO:0007669"/>
    <property type="project" value="UniProtKB-KW"/>
</dbReference>
<dbReference type="SUPFAM" id="SSF56281">
    <property type="entry name" value="Metallo-hydrolase/oxidoreductase"/>
    <property type="match status" value="1"/>
</dbReference>
<evidence type="ECO:0000256" key="3">
    <source>
        <dbReference type="ARBA" id="ARBA00022801"/>
    </source>
</evidence>
<evidence type="ECO:0000313" key="6">
    <source>
        <dbReference type="EMBL" id="KND61041.1"/>
    </source>
</evidence>
<sequence>MIRFKIGKVTATLVEEMVDHSFEFLRFFPLATEEALAENLSWMAPGHYDVASKRLLLSMHSWLLDTGKHKILIDGCVGNDKNRPGRPDWCGLNTPFLDRLAAAGATPDDIDFVLCTHLHADHIGWNTRLVGDCWVPTFSRAKYVFSRREHEFWEAKCAVDADKGGPHLIAYRDSVLPVIEAGQAMIVDDYAELADCLTLEPAPGHTPGHIAIWLRSGDARAVLTGDILHHPIQVQFPQWSCFGCIDPVQSAETRKAVLRATCEHRALLLPGHFMPPHAGYIDEALDGFALRFATSE</sequence>
<name>A0A0L0MFG0_9BURK</name>
<dbReference type="RefSeq" id="WP_050453021.1">
    <property type="nucleotide sequence ID" value="NZ_LFJJ01000034.1"/>
</dbReference>
<dbReference type="AlphaFoldDB" id="A0A0L0MFG0"/>
<comment type="caution">
    <text evidence="6">The sequence shown here is derived from an EMBL/GenBank/DDBJ whole genome shotgun (WGS) entry which is preliminary data.</text>
</comment>
<dbReference type="PATRIC" id="fig|242163.4.peg.4575"/>
<evidence type="ECO:0000259" key="5">
    <source>
        <dbReference type="SMART" id="SM00849"/>
    </source>
</evidence>
<feature type="domain" description="Metallo-beta-lactamase" evidence="5">
    <location>
        <begin position="58"/>
        <end position="272"/>
    </location>
</feature>
<dbReference type="Pfam" id="PF00753">
    <property type="entry name" value="Lactamase_B"/>
    <property type="match status" value="1"/>
</dbReference>
<proteinExistence type="inferred from homology"/>
<dbReference type="EMBL" id="LFJJ01000034">
    <property type="protein sequence ID" value="KND61041.1"/>
    <property type="molecule type" value="Genomic_DNA"/>
</dbReference>
<keyword evidence="4" id="KW-0862">Zinc</keyword>
<evidence type="ECO:0000313" key="7">
    <source>
        <dbReference type="Proteomes" id="UP000036959"/>
    </source>
</evidence>
<dbReference type="Proteomes" id="UP000036959">
    <property type="component" value="Unassembled WGS sequence"/>
</dbReference>
<dbReference type="OrthoDB" id="5443440at2"/>
<evidence type="ECO:0000256" key="1">
    <source>
        <dbReference type="ARBA" id="ARBA00007749"/>
    </source>
</evidence>
<dbReference type="Gene3D" id="3.60.15.10">
    <property type="entry name" value="Ribonuclease Z/Hydroxyacylglutathione hydrolase-like"/>
    <property type="match status" value="1"/>
</dbReference>
<dbReference type="GO" id="GO:0016787">
    <property type="term" value="F:hydrolase activity"/>
    <property type="evidence" value="ECO:0007669"/>
    <property type="project" value="UniProtKB-KW"/>
</dbReference>
<dbReference type="InterPro" id="IPR036866">
    <property type="entry name" value="RibonucZ/Hydroxyglut_hydro"/>
</dbReference>
<keyword evidence="3" id="KW-0378">Hydrolase</keyword>
<keyword evidence="2" id="KW-0479">Metal-binding</keyword>